<organism evidence="2 3">
    <name type="scientific">Paraburkholderia bannensis</name>
    <dbReference type="NCBI Taxonomy" id="765414"/>
    <lineage>
        <taxon>Bacteria</taxon>
        <taxon>Pseudomonadati</taxon>
        <taxon>Pseudomonadota</taxon>
        <taxon>Betaproteobacteria</taxon>
        <taxon>Burkholderiales</taxon>
        <taxon>Burkholderiaceae</taxon>
        <taxon>Paraburkholderia</taxon>
    </lineage>
</organism>
<name>A0A7W9U0T7_9BURK</name>
<accession>A0A7W9U0T7</accession>
<evidence type="ECO:0000259" key="1">
    <source>
        <dbReference type="Pfam" id="PF01593"/>
    </source>
</evidence>
<sequence length="416" mass="43881">MPRLVHVIGAGLAGLAAAVRLQRRGVQIALHEAAGQAGGRCRSYYDRTLAATLDSGNHVVLAGHGETLDYARAIGAADAFTGPDEPAFAFMDLAARSRWSVRFSRSRLPLWIADANARVPGTRLPDYLTVLPLLFARPGRTVAQTMPCAGPLWERLLRPLYLCALNIEPRDASAELASAMLREALSIGGEAFRPLTARNGLSSAFIDPALRMLQHGGAAIRLDSPLQGIAFDDASRRAIALDFDSGRVLLGADEAVVLAVPGAAASALVPQLQAPLEHTAIITLHFAVDPPPGLAMPMVLINGTAGWLNAAPGRLSATIHDAGTLLRLAPDELAPRVWADVAAAASLPVEPLPAWQIASDAQAVFAATPQEELRRPSARTRWNNLTLAGDWTATGLPASIEGAIRSGRKAADLLLS</sequence>
<dbReference type="GO" id="GO:0016491">
    <property type="term" value="F:oxidoreductase activity"/>
    <property type="evidence" value="ECO:0007669"/>
    <property type="project" value="InterPro"/>
</dbReference>
<dbReference type="InterPro" id="IPR036188">
    <property type="entry name" value="FAD/NAD-bd_sf"/>
</dbReference>
<dbReference type="InterPro" id="IPR002937">
    <property type="entry name" value="Amino_oxidase"/>
</dbReference>
<evidence type="ECO:0000313" key="3">
    <source>
        <dbReference type="Proteomes" id="UP000571554"/>
    </source>
</evidence>
<dbReference type="AlphaFoldDB" id="A0A7W9U0T7"/>
<dbReference type="EMBL" id="JACHBW010000015">
    <property type="protein sequence ID" value="MBB6104977.1"/>
    <property type="molecule type" value="Genomic_DNA"/>
</dbReference>
<dbReference type="Gene3D" id="3.50.50.60">
    <property type="entry name" value="FAD/NAD(P)-binding domain"/>
    <property type="match status" value="1"/>
</dbReference>
<dbReference type="SUPFAM" id="SSF51905">
    <property type="entry name" value="FAD/NAD(P)-binding domain"/>
    <property type="match status" value="1"/>
</dbReference>
<proteinExistence type="predicted"/>
<feature type="domain" description="Amine oxidase" evidence="1">
    <location>
        <begin position="12"/>
        <end position="414"/>
    </location>
</feature>
<dbReference type="Pfam" id="PF01593">
    <property type="entry name" value="Amino_oxidase"/>
    <property type="match status" value="1"/>
</dbReference>
<protein>
    <submittedName>
        <fullName evidence="2">Squalene-associated FAD-dependent desaturase</fullName>
    </submittedName>
</protein>
<keyword evidence="3" id="KW-1185">Reference proteome</keyword>
<gene>
    <name evidence="2" type="ORF">F4827_004842</name>
</gene>
<reference evidence="2 3" key="1">
    <citation type="submission" date="2020-08" db="EMBL/GenBank/DDBJ databases">
        <title>Above-ground endophytic microbial communities from plants in different locations in the United States.</title>
        <authorList>
            <person name="Frank C."/>
        </authorList>
    </citation>
    <scope>NUCLEOTIDE SEQUENCE [LARGE SCALE GENOMIC DNA]</scope>
    <source>
        <strain evidence="2 3">WP4_2_2</strain>
    </source>
</reference>
<dbReference type="RefSeq" id="WP_183728163.1">
    <property type="nucleotide sequence ID" value="NZ_JACHBW010000015.1"/>
</dbReference>
<evidence type="ECO:0000313" key="2">
    <source>
        <dbReference type="EMBL" id="MBB6104977.1"/>
    </source>
</evidence>
<comment type="caution">
    <text evidence="2">The sequence shown here is derived from an EMBL/GenBank/DDBJ whole genome shotgun (WGS) entry which is preliminary data.</text>
</comment>
<dbReference type="PANTHER" id="PTHR42923">
    <property type="entry name" value="PROTOPORPHYRINOGEN OXIDASE"/>
    <property type="match status" value="1"/>
</dbReference>
<dbReference type="Proteomes" id="UP000571554">
    <property type="component" value="Unassembled WGS sequence"/>
</dbReference>
<dbReference type="NCBIfam" id="TIGR03467">
    <property type="entry name" value="HpnE"/>
    <property type="match status" value="1"/>
</dbReference>
<dbReference type="InterPro" id="IPR017830">
    <property type="entry name" value="SQase_HpnE"/>
</dbReference>
<dbReference type="PANTHER" id="PTHR42923:SF47">
    <property type="entry name" value="BLR3003 PROTEIN"/>
    <property type="match status" value="1"/>
</dbReference>
<dbReference type="InterPro" id="IPR050464">
    <property type="entry name" value="Zeta_carotene_desat/Oxidored"/>
</dbReference>